<evidence type="ECO:0000313" key="3">
    <source>
        <dbReference type="Proteomes" id="UP001430953"/>
    </source>
</evidence>
<organism evidence="2 3">
    <name type="scientific">Cardiocondyla obscurior</name>
    <dbReference type="NCBI Taxonomy" id="286306"/>
    <lineage>
        <taxon>Eukaryota</taxon>
        <taxon>Metazoa</taxon>
        <taxon>Ecdysozoa</taxon>
        <taxon>Arthropoda</taxon>
        <taxon>Hexapoda</taxon>
        <taxon>Insecta</taxon>
        <taxon>Pterygota</taxon>
        <taxon>Neoptera</taxon>
        <taxon>Endopterygota</taxon>
        <taxon>Hymenoptera</taxon>
        <taxon>Apocrita</taxon>
        <taxon>Aculeata</taxon>
        <taxon>Formicoidea</taxon>
        <taxon>Formicidae</taxon>
        <taxon>Myrmicinae</taxon>
        <taxon>Cardiocondyla</taxon>
    </lineage>
</organism>
<feature type="transmembrane region" description="Helical" evidence="1">
    <location>
        <begin position="38"/>
        <end position="58"/>
    </location>
</feature>
<proteinExistence type="predicted"/>
<evidence type="ECO:0000256" key="1">
    <source>
        <dbReference type="SAM" id="Phobius"/>
    </source>
</evidence>
<comment type="caution">
    <text evidence="2">The sequence shown here is derived from an EMBL/GenBank/DDBJ whole genome shotgun (WGS) entry which is preliminary data.</text>
</comment>
<feature type="transmembrane region" description="Helical" evidence="1">
    <location>
        <begin position="70"/>
        <end position="88"/>
    </location>
</feature>
<feature type="transmembrane region" description="Helical" evidence="1">
    <location>
        <begin position="133"/>
        <end position="154"/>
    </location>
</feature>
<sequence length="263" mass="31010">MDFENLNHLNARFNLFSGNLFPMTNGKSFSFFWKIHSAFSWLTQIILIIVMIPGYIYLPIEKLFEDEMSGFGEIFDAIMFLIQCYYISLRIHTHKDMLYQLIQNVNEMLHITDGIMKNIMPSILNPVKTPLNFYWSTNLAATSLWGSLAFLLLFEKDQFRYEDYGIPVAFTKQPFSRTTFFFGSVFIYISSLYMVLKKIGVDFYVVHLVLMVTAQYRYIALKYAAICQEESESNEFGKKYSQEVRQRKEKEIKTLCRHHKNVI</sequence>
<accession>A0AAW2FL26</accession>
<reference evidence="2 3" key="1">
    <citation type="submission" date="2023-03" db="EMBL/GenBank/DDBJ databases">
        <title>High recombination rates correlate with genetic variation in Cardiocondyla obscurior ants.</title>
        <authorList>
            <person name="Errbii M."/>
        </authorList>
    </citation>
    <scope>NUCLEOTIDE SEQUENCE [LARGE SCALE GENOMIC DNA]</scope>
    <source>
        <strain evidence="2">Alpha-2009</strain>
        <tissue evidence="2">Whole body</tissue>
    </source>
</reference>
<gene>
    <name evidence="2" type="ORF">PUN28_011741</name>
</gene>
<protein>
    <submittedName>
        <fullName evidence="2">Uncharacterized protein</fullName>
    </submittedName>
</protein>
<keyword evidence="1" id="KW-0472">Membrane</keyword>
<dbReference type="EMBL" id="JADYXP020000011">
    <property type="protein sequence ID" value="KAL0114642.1"/>
    <property type="molecule type" value="Genomic_DNA"/>
</dbReference>
<feature type="transmembrane region" description="Helical" evidence="1">
    <location>
        <begin position="175"/>
        <end position="195"/>
    </location>
</feature>
<keyword evidence="3" id="KW-1185">Reference proteome</keyword>
<name>A0AAW2FL26_9HYME</name>
<keyword evidence="1" id="KW-1133">Transmembrane helix</keyword>
<keyword evidence="1" id="KW-0812">Transmembrane</keyword>
<evidence type="ECO:0000313" key="2">
    <source>
        <dbReference type="EMBL" id="KAL0114642.1"/>
    </source>
</evidence>
<dbReference type="AlphaFoldDB" id="A0AAW2FL26"/>
<dbReference type="Proteomes" id="UP001430953">
    <property type="component" value="Unassembled WGS sequence"/>
</dbReference>